<evidence type="ECO:0000313" key="2">
    <source>
        <dbReference type="Proteomes" id="UP001339883"/>
    </source>
</evidence>
<dbReference type="RefSeq" id="WP_325775983.1">
    <property type="nucleotide sequence ID" value="NZ_VTDN01000010.1"/>
</dbReference>
<evidence type="ECO:0000313" key="1">
    <source>
        <dbReference type="EMBL" id="MEB5477594.1"/>
    </source>
</evidence>
<name>A0ABU6DUR0_9GAMM</name>
<keyword evidence="2" id="KW-1185">Reference proteome</keyword>
<dbReference type="Proteomes" id="UP001339883">
    <property type="component" value="Unassembled WGS sequence"/>
</dbReference>
<gene>
    <name evidence="1" type="ORF">I2F25_11155</name>
</gene>
<dbReference type="EMBL" id="VTDN01000010">
    <property type="protein sequence ID" value="MEB5477594.1"/>
    <property type="molecule type" value="Genomic_DNA"/>
</dbReference>
<comment type="caution">
    <text evidence="1">The sequence shown here is derived from an EMBL/GenBank/DDBJ whole genome shotgun (WGS) entry which is preliminary data.</text>
</comment>
<protein>
    <recommendedName>
        <fullName evidence="3">DUF4376 domain-containing protein</fullName>
    </recommendedName>
</protein>
<proteinExistence type="predicted"/>
<sequence>MTLNIYFANVEKQALDIRQSDEDLNDGYIQIDEETHAKIYQALNAQSMFFADFSVSPPRPTPYCEWIDGQWVDNRTDAEKRASFLESLTALTQRQFKLILLKNNLLKPIETAIENITDEQKKSEIQIEYNYATSFERDSDSIIYMATLLKLTDDQVDQMWQDAMKI</sequence>
<accession>A0ABU6DUR0</accession>
<reference evidence="1 2" key="1">
    <citation type="submission" date="2019-08" db="EMBL/GenBank/DDBJ databases">
        <title>Five species of Acinetobacter isolated from floral nectar and animal pollinators.</title>
        <authorList>
            <person name="Hendry T.A."/>
        </authorList>
    </citation>
    <scope>NUCLEOTIDE SEQUENCE [LARGE SCALE GENOMIC DNA]</scope>
    <source>
        <strain evidence="1 2">MD18.27</strain>
    </source>
</reference>
<evidence type="ECO:0008006" key="3">
    <source>
        <dbReference type="Google" id="ProtNLM"/>
    </source>
</evidence>
<organism evidence="1 2">
    <name type="scientific">Acinetobacter pollinis</name>
    <dbReference type="NCBI Taxonomy" id="2605270"/>
    <lineage>
        <taxon>Bacteria</taxon>
        <taxon>Pseudomonadati</taxon>
        <taxon>Pseudomonadota</taxon>
        <taxon>Gammaproteobacteria</taxon>
        <taxon>Moraxellales</taxon>
        <taxon>Moraxellaceae</taxon>
        <taxon>Acinetobacter</taxon>
    </lineage>
</organism>